<dbReference type="GO" id="GO:0016787">
    <property type="term" value="F:hydrolase activity"/>
    <property type="evidence" value="ECO:0007669"/>
    <property type="project" value="UniProtKB-UniRule"/>
</dbReference>
<dbReference type="InterPro" id="IPR002641">
    <property type="entry name" value="PNPLA_dom"/>
</dbReference>
<dbReference type="Proteomes" id="UP000183859">
    <property type="component" value="Chromosome"/>
</dbReference>
<dbReference type="SUPFAM" id="SSF52151">
    <property type="entry name" value="FabD/lysophospholipase-like"/>
    <property type="match status" value="1"/>
</dbReference>
<sequence>MVTSDMRRSRSALVVRRQSVTKRINLALQGGGAHGAFTWGVLDRLLEQDDLEIAAITGTSAGALNGAALKSGLVQGGREGARDCLDQLWQRMGAVGDMRFAHWLAGLDAAPLLGALDWIAPFSPREMMGQMVSPYSYGPFYRNPLLPVVEAFNFAEVCADQGPQLFICATSVRSGKVRVFSGDEVSTESILASACLPNLFQAIEIEDPKTGRLEAYWDGGYTGNPALFPLYRPELPSDVVVVSINPLEREVLPRTPQQIQNRINEISFNSSLLRELRAIEFVQRLLADGRIEQGHMKRVFVHRIADDNLMRQLSVNTKLVPIPQILAKLKAAGRAAAEVFLEQDYSALGVRSTVDLGEMFG</sequence>
<evidence type="ECO:0000256" key="1">
    <source>
        <dbReference type="ARBA" id="ARBA00022801"/>
    </source>
</evidence>
<gene>
    <name evidence="6" type="ORF">PhaeoP97_01500</name>
</gene>
<dbReference type="PROSITE" id="PS51635">
    <property type="entry name" value="PNPLA"/>
    <property type="match status" value="1"/>
</dbReference>
<dbReference type="KEGG" id="php:PhaeoP97_01500"/>
<name>A0A1L3I483_9RHOB</name>
<evidence type="ECO:0000313" key="6">
    <source>
        <dbReference type="EMBL" id="APG46921.1"/>
    </source>
</evidence>
<feature type="domain" description="PNPLA" evidence="5">
    <location>
        <begin position="26"/>
        <end position="231"/>
    </location>
</feature>
<dbReference type="PANTHER" id="PTHR14226:SF78">
    <property type="entry name" value="SLR0060 PROTEIN"/>
    <property type="match status" value="1"/>
</dbReference>
<dbReference type="PANTHER" id="PTHR14226">
    <property type="entry name" value="NEUROPATHY TARGET ESTERASE/SWISS CHEESE D.MELANOGASTER"/>
    <property type="match status" value="1"/>
</dbReference>
<keyword evidence="7" id="KW-1185">Reference proteome</keyword>
<evidence type="ECO:0000256" key="4">
    <source>
        <dbReference type="PROSITE-ProRule" id="PRU01161"/>
    </source>
</evidence>
<accession>A0A1L3I483</accession>
<keyword evidence="3 4" id="KW-0443">Lipid metabolism</keyword>
<keyword evidence="2 4" id="KW-0442">Lipid degradation</keyword>
<proteinExistence type="predicted"/>
<feature type="short sequence motif" description="GXSXG" evidence="4">
    <location>
        <begin position="58"/>
        <end position="62"/>
    </location>
</feature>
<evidence type="ECO:0000313" key="7">
    <source>
        <dbReference type="Proteomes" id="UP000183859"/>
    </source>
</evidence>
<dbReference type="AlphaFoldDB" id="A0A1L3I483"/>
<dbReference type="STRING" id="1844006.PhaeoP97_01500"/>
<dbReference type="InterPro" id="IPR050301">
    <property type="entry name" value="NTE"/>
</dbReference>
<protein>
    <submittedName>
        <fullName evidence="6">Phospholipase-like protein</fullName>
    </submittedName>
</protein>
<dbReference type="EMBL" id="CP016364">
    <property type="protein sequence ID" value="APG46921.1"/>
    <property type="molecule type" value="Genomic_DNA"/>
</dbReference>
<dbReference type="InterPro" id="IPR016035">
    <property type="entry name" value="Acyl_Trfase/lysoPLipase"/>
</dbReference>
<dbReference type="GO" id="GO:0016042">
    <property type="term" value="P:lipid catabolic process"/>
    <property type="evidence" value="ECO:0007669"/>
    <property type="project" value="UniProtKB-UniRule"/>
</dbReference>
<feature type="short sequence motif" description="GXGXXG" evidence="4">
    <location>
        <begin position="30"/>
        <end position="35"/>
    </location>
</feature>
<dbReference type="Gene3D" id="3.40.1090.10">
    <property type="entry name" value="Cytosolic phospholipase A2 catalytic domain"/>
    <property type="match status" value="2"/>
</dbReference>
<feature type="short sequence motif" description="DGA/G" evidence="4">
    <location>
        <begin position="218"/>
        <end position="220"/>
    </location>
</feature>
<evidence type="ECO:0000256" key="2">
    <source>
        <dbReference type="ARBA" id="ARBA00022963"/>
    </source>
</evidence>
<keyword evidence="1 4" id="KW-0378">Hydrolase</keyword>
<dbReference type="Pfam" id="PF01734">
    <property type="entry name" value="Patatin"/>
    <property type="match status" value="1"/>
</dbReference>
<feature type="active site" description="Proton acceptor" evidence="4">
    <location>
        <position position="218"/>
    </location>
</feature>
<reference evidence="7" key="1">
    <citation type="submission" date="2016-07" db="EMBL/GenBank/DDBJ databases">
        <title>Phaeobacter portensis sp. nov., a tropodithietic acid producing bacterium isolated from a German harbor.</title>
        <authorList>
            <person name="Freese H.M."/>
            <person name="Bunk B."/>
            <person name="Breider S."/>
            <person name="Brinkhoff T."/>
        </authorList>
    </citation>
    <scope>NUCLEOTIDE SEQUENCE [LARGE SCALE GENOMIC DNA]</scope>
    <source>
        <strain evidence="7">P97</strain>
    </source>
</reference>
<organism evidence="6 7">
    <name type="scientific">Phaeobacter porticola</name>
    <dbReference type="NCBI Taxonomy" id="1844006"/>
    <lineage>
        <taxon>Bacteria</taxon>
        <taxon>Pseudomonadati</taxon>
        <taxon>Pseudomonadota</taxon>
        <taxon>Alphaproteobacteria</taxon>
        <taxon>Rhodobacterales</taxon>
        <taxon>Roseobacteraceae</taxon>
        <taxon>Phaeobacter</taxon>
    </lineage>
</organism>
<evidence type="ECO:0000256" key="3">
    <source>
        <dbReference type="ARBA" id="ARBA00023098"/>
    </source>
</evidence>
<evidence type="ECO:0000259" key="5">
    <source>
        <dbReference type="PROSITE" id="PS51635"/>
    </source>
</evidence>
<feature type="active site" description="Nucleophile" evidence="4">
    <location>
        <position position="60"/>
    </location>
</feature>